<protein>
    <submittedName>
        <fullName evidence="10">Uncharacterized protein</fullName>
    </submittedName>
</protein>
<evidence type="ECO:0000259" key="7">
    <source>
        <dbReference type="Pfam" id="PF23591"/>
    </source>
</evidence>
<evidence type="ECO:0000313" key="11">
    <source>
        <dbReference type="Proteomes" id="UP000749559"/>
    </source>
</evidence>
<feature type="chain" id="PRO_5035738032" evidence="5">
    <location>
        <begin position="24"/>
        <end position="884"/>
    </location>
</feature>
<name>A0A8S4NKE9_OWEFU</name>
<dbReference type="InterPro" id="IPR056258">
    <property type="entry name" value="CILP-1/2_C"/>
</dbReference>
<accession>A0A8S4NKE9</accession>
<feature type="domain" description="Cartilage intermediate layer protein 1/2 beta-sandwich" evidence="7">
    <location>
        <begin position="211"/>
        <end position="301"/>
    </location>
</feature>
<keyword evidence="11" id="KW-1185">Reference proteome</keyword>
<dbReference type="InterPro" id="IPR039675">
    <property type="entry name" value="CILP1/CILP2"/>
</dbReference>
<organism evidence="10 11">
    <name type="scientific">Owenia fusiformis</name>
    <name type="common">Polychaete worm</name>
    <dbReference type="NCBI Taxonomy" id="6347"/>
    <lineage>
        <taxon>Eukaryota</taxon>
        <taxon>Metazoa</taxon>
        <taxon>Spiralia</taxon>
        <taxon>Lophotrochozoa</taxon>
        <taxon>Annelida</taxon>
        <taxon>Polychaeta</taxon>
        <taxon>Sedentaria</taxon>
        <taxon>Canalipalpata</taxon>
        <taxon>Sabellida</taxon>
        <taxon>Oweniida</taxon>
        <taxon>Oweniidae</taxon>
        <taxon>Owenia</taxon>
    </lineage>
</organism>
<dbReference type="InterPro" id="IPR056256">
    <property type="entry name" value="CILP-1/2_b-sand_dom2"/>
</dbReference>
<feature type="domain" description="WxxW" evidence="6">
    <location>
        <begin position="26"/>
        <end position="112"/>
    </location>
</feature>
<dbReference type="InterPro" id="IPR056255">
    <property type="entry name" value="CILP-1/2_dom"/>
</dbReference>
<evidence type="ECO:0000256" key="3">
    <source>
        <dbReference type="ARBA" id="ARBA00022729"/>
    </source>
</evidence>
<keyword evidence="4" id="KW-0325">Glycoprotein</keyword>
<keyword evidence="3 5" id="KW-0732">Signal</keyword>
<dbReference type="Pfam" id="PF23591">
    <property type="entry name" value="CILP"/>
    <property type="match status" value="1"/>
</dbReference>
<dbReference type="Proteomes" id="UP000749559">
    <property type="component" value="Unassembled WGS sequence"/>
</dbReference>
<feature type="domain" description="Cartilage intermediate layer protein 1/2 C-terminal" evidence="8">
    <location>
        <begin position="710"/>
        <end position="878"/>
    </location>
</feature>
<evidence type="ECO:0000256" key="2">
    <source>
        <dbReference type="ARBA" id="ARBA00022525"/>
    </source>
</evidence>
<reference evidence="10" key="1">
    <citation type="submission" date="2022-03" db="EMBL/GenBank/DDBJ databases">
        <authorList>
            <person name="Martin C."/>
        </authorList>
    </citation>
    <scope>NUCLEOTIDE SEQUENCE</scope>
</reference>
<keyword evidence="2" id="KW-0964">Secreted</keyword>
<evidence type="ECO:0000256" key="4">
    <source>
        <dbReference type="ARBA" id="ARBA00023180"/>
    </source>
</evidence>
<feature type="signal peptide" evidence="5">
    <location>
        <begin position="1"/>
        <end position="23"/>
    </location>
</feature>
<proteinExistence type="predicted"/>
<evidence type="ECO:0000256" key="5">
    <source>
        <dbReference type="SAM" id="SignalP"/>
    </source>
</evidence>
<evidence type="ECO:0000259" key="8">
    <source>
        <dbReference type="Pfam" id="PF23599"/>
    </source>
</evidence>
<comment type="subcellular location">
    <subcellularLocation>
        <location evidence="1">Secreted</location>
    </subcellularLocation>
</comment>
<dbReference type="InterPro" id="IPR025155">
    <property type="entry name" value="WxxW_domain"/>
</dbReference>
<sequence>MRNSIFILAHFYALHSMVTFIQGVGWSAWLNRDQPSGKGDYELTADFRKAGRLPCESPTAIECRTVIDQIPSSEIDQVFPTSYNCTLQGGLGCINTQQKTGSCYDYEVRYYCPEDVHGCTEPESHVQELPRGCNPKSYNVKKCSGNPCRIQPLKRQIAGQTEYCCGPTSQKTVVVRCENDISINVMVTEKCGCIVCNQAKDPVTGKVSTQDTSVVFYGRAFGVDDNAPLTFGEVLLGSVLQTYTGFTGNFHFKVPKGQTRIVVTVRPSLWFRQNLIPTTKAFQVPTGHIGAFYRNIPMMTKPKPIQIDTTETNRLTVATLKASSDPFIQISIPSGQFVDSKGASFTGKINAFINFVDPRDLSSINTMPGDLTFEDEDGDTGPLQTSGMFRLGFEKLDGTEVKLRGSIDAAIGAEFIDQTQIPPVQVYTLNEASGRWGNPTPLEQGTGRQRRSKASFPSTFLVGNAVITDKYWINFDRPYLNFCFINLRMYTDATFTTEIPWTSSTDLTVIALGSRPGSDPSWDMITTGGMSFEGKSQVRSTKNCILTVCGATNIHAYLFAENENGAFSSSSTLGGSPPTYPVVNYIPAFTGTGPTTTHNRPIETNATLGAPSSNTNGPVYHSINNLCESPAYCSGSCPNPANPRCFLCHSVKCQYHGWWSSVRCQEATPWDPHYRFYRDPNTLYEYSVCLTAQPIIGIAPVCPGTPALWPLAWFPQAPQYWAWYIKVRVLVGSSADESSVRATSKDSGTGDIYGIREDTTSSRTVCLEFKGSGPKLPSGTATTLVEIDVQGTGCSISSVLPALASFQDTSSSHLFAFKPSLGSSFGGISTGLYFADEPAMITAKGVAKARCECSDISLGIPSCAVPLPTSGVGLTVQCKPTPTG</sequence>
<dbReference type="PANTHER" id="PTHR15031">
    <property type="entry name" value="CARTILAGE INTERMEDIATE LAYER PROTEIN CLIP"/>
    <property type="match status" value="1"/>
</dbReference>
<evidence type="ECO:0000259" key="6">
    <source>
        <dbReference type="Pfam" id="PF13330"/>
    </source>
</evidence>
<evidence type="ECO:0000259" key="9">
    <source>
        <dbReference type="Pfam" id="PF23708"/>
    </source>
</evidence>
<dbReference type="Pfam" id="PF23708">
    <property type="entry name" value="CILP_5th"/>
    <property type="match status" value="1"/>
</dbReference>
<dbReference type="AlphaFoldDB" id="A0A8S4NKE9"/>
<dbReference type="GO" id="GO:0005576">
    <property type="term" value="C:extracellular region"/>
    <property type="evidence" value="ECO:0007669"/>
    <property type="project" value="UniProtKB-SubCell"/>
</dbReference>
<dbReference type="PANTHER" id="PTHR15031:SF6">
    <property type="entry name" value="CARTILAGE INTERMEDIATE LAYER PROTEIN 1-LIKE ISOFORM X1"/>
    <property type="match status" value="1"/>
</dbReference>
<dbReference type="OrthoDB" id="9980629at2759"/>
<gene>
    <name evidence="10" type="ORF">OFUS_LOCUS7336</name>
</gene>
<comment type="caution">
    <text evidence="10">The sequence shown here is derived from an EMBL/GenBank/DDBJ whole genome shotgun (WGS) entry which is preliminary data.</text>
</comment>
<dbReference type="EMBL" id="CAIIXF020000004">
    <property type="protein sequence ID" value="CAH1780675.1"/>
    <property type="molecule type" value="Genomic_DNA"/>
</dbReference>
<feature type="domain" description="Cartilage intermediate layer protein 1/2" evidence="9">
    <location>
        <begin position="120"/>
        <end position="178"/>
    </location>
</feature>
<evidence type="ECO:0000256" key="1">
    <source>
        <dbReference type="ARBA" id="ARBA00004613"/>
    </source>
</evidence>
<dbReference type="Pfam" id="PF13330">
    <property type="entry name" value="Mucin2_WxxW"/>
    <property type="match status" value="1"/>
</dbReference>
<evidence type="ECO:0000313" key="10">
    <source>
        <dbReference type="EMBL" id="CAH1780675.1"/>
    </source>
</evidence>
<dbReference type="Pfam" id="PF23599">
    <property type="entry name" value="CILP_C"/>
    <property type="match status" value="1"/>
</dbReference>